<gene>
    <name evidence="2" type="ORF">LY79DRAFT_612924</name>
</gene>
<comment type="caution">
    <text evidence="2">The sequence shown here is derived from an EMBL/GenBank/DDBJ whole genome shotgun (WGS) entry which is preliminary data.</text>
</comment>
<organism evidence="2 3">
    <name type="scientific">Colletotrichum navitas</name>
    <dbReference type="NCBI Taxonomy" id="681940"/>
    <lineage>
        <taxon>Eukaryota</taxon>
        <taxon>Fungi</taxon>
        <taxon>Dikarya</taxon>
        <taxon>Ascomycota</taxon>
        <taxon>Pezizomycotina</taxon>
        <taxon>Sordariomycetes</taxon>
        <taxon>Hypocreomycetidae</taxon>
        <taxon>Glomerellales</taxon>
        <taxon>Glomerellaceae</taxon>
        <taxon>Colletotrichum</taxon>
        <taxon>Colletotrichum graminicola species complex</taxon>
    </lineage>
</organism>
<proteinExistence type="predicted"/>
<keyword evidence="3" id="KW-1185">Reference proteome</keyword>
<feature type="compositionally biased region" description="Basic and acidic residues" evidence="1">
    <location>
        <begin position="43"/>
        <end position="56"/>
    </location>
</feature>
<name>A0AAD8V1H4_9PEZI</name>
<reference evidence="2" key="1">
    <citation type="submission" date="2021-06" db="EMBL/GenBank/DDBJ databases">
        <title>Comparative genomics, transcriptomics and evolutionary studies reveal genomic signatures of adaptation to plant cell wall in hemibiotrophic fungi.</title>
        <authorList>
            <consortium name="DOE Joint Genome Institute"/>
            <person name="Baroncelli R."/>
            <person name="Diaz J.F."/>
            <person name="Benocci T."/>
            <person name="Peng M."/>
            <person name="Battaglia E."/>
            <person name="Haridas S."/>
            <person name="Andreopoulos W."/>
            <person name="Labutti K."/>
            <person name="Pangilinan J."/>
            <person name="Floch G.L."/>
            <person name="Makela M.R."/>
            <person name="Henrissat B."/>
            <person name="Grigoriev I.V."/>
            <person name="Crouch J.A."/>
            <person name="De Vries R.P."/>
            <person name="Sukno S.A."/>
            <person name="Thon M.R."/>
        </authorList>
    </citation>
    <scope>NUCLEOTIDE SEQUENCE</scope>
    <source>
        <strain evidence="2">CBS 125086</strain>
    </source>
</reference>
<feature type="region of interest" description="Disordered" evidence="1">
    <location>
        <begin position="25"/>
        <end position="60"/>
    </location>
</feature>
<dbReference type="AlphaFoldDB" id="A0AAD8V1H4"/>
<dbReference type="EMBL" id="JAHLJV010000060">
    <property type="protein sequence ID" value="KAK1579981.1"/>
    <property type="molecule type" value="Genomic_DNA"/>
</dbReference>
<protein>
    <submittedName>
        <fullName evidence="2">Uncharacterized protein</fullName>
    </submittedName>
</protein>
<evidence type="ECO:0000313" key="3">
    <source>
        <dbReference type="Proteomes" id="UP001230504"/>
    </source>
</evidence>
<evidence type="ECO:0000256" key="1">
    <source>
        <dbReference type="SAM" id="MobiDB-lite"/>
    </source>
</evidence>
<dbReference type="GeneID" id="85446198"/>
<sequence>MAPQICRKGPGAKMTMTTKANIRVQGKAGIQKPTASKVTKNKKAAEAGSKKNKSDTFHPFGTRLPRELAAMIIEEAADCGPAIAYADCKMDKNNSLGLVLTNGKDGSGSKFKELIRLAKLLPDFRSIIERRFGQPLDEKVARNPRLGIRKEKDLMVFNFEKNNERGIHLWNWMTMEISNSRPELAPGIRNVGVRFNHTKCDGIAICYGCAACLKVISGKMTCALMLASFCKNLSDADNIFILVLLSGTDVVGNNVNKHASLMKALIADSKTIHGHASFEDANRTWAEVSRRTPRAHLKQIEPHVLQPIFSLCRAAQRINANRVSRIVGAEARRRVRFRILVGSRWKDASLKI</sequence>
<dbReference type="RefSeq" id="XP_060411059.1">
    <property type="nucleotide sequence ID" value="XM_060561958.1"/>
</dbReference>
<evidence type="ECO:0000313" key="2">
    <source>
        <dbReference type="EMBL" id="KAK1579981.1"/>
    </source>
</evidence>
<accession>A0AAD8V1H4</accession>
<dbReference type="Proteomes" id="UP001230504">
    <property type="component" value="Unassembled WGS sequence"/>
</dbReference>